<evidence type="ECO:0000313" key="3">
    <source>
        <dbReference type="Proteomes" id="UP000270743"/>
    </source>
</evidence>
<dbReference type="AlphaFoldDB" id="A0A3S4CWY6"/>
<gene>
    <name evidence="2" type="ORF">PARHAE_00750</name>
</gene>
<reference evidence="2 3" key="1">
    <citation type="submission" date="2018-12" db="EMBL/GenBank/DDBJ databases">
        <authorList>
            <person name="Criscuolo A."/>
        </authorList>
    </citation>
    <scope>NUCLEOTIDE SEQUENCE [LARGE SCALE GENOMIC DNA]</scope>
    <source>
        <strain evidence="2">ACIP1116241</strain>
    </source>
</reference>
<dbReference type="OrthoDB" id="7875791at2"/>
<organism evidence="2 3">
    <name type="scientific">Paracoccus haematequi</name>
    <dbReference type="NCBI Taxonomy" id="2491866"/>
    <lineage>
        <taxon>Bacteria</taxon>
        <taxon>Pseudomonadati</taxon>
        <taxon>Pseudomonadota</taxon>
        <taxon>Alphaproteobacteria</taxon>
        <taxon>Rhodobacterales</taxon>
        <taxon>Paracoccaceae</taxon>
        <taxon>Paracoccus</taxon>
    </lineage>
</organism>
<evidence type="ECO:0000256" key="1">
    <source>
        <dbReference type="SAM" id="MobiDB-lite"/>
    </source>
</evidence>
<keyword evidence="3" id="KW-1185">Reference proteome</keyword>
<sequence>MIAVKAMRYAGQWLSPGDEFEPKSERDARILRAIGKAADGDVPEVEDKAEDSNADDDKPKKRAYRRKDMKAED</sequence>
<evidence type="ECO:0000313" key="2">
    <source>
        <dbReference type="EMBL" id="VDS07573.1"/>
    </source>
</evidence>
<dbReference type="Proteomes" id="UP000270743">
    <property type="component" value="Unassembled WGS sequence"/>
</dbReference>
<dbReference type="EMBL" id="UZWE01000021">
    <property type="protein sequence ID" value="VDS07573.1"/>
    <property type="molecule type" value="Genomic_DNA"/>
</dbReference>
<accession>A0A3S4CWY6</accession>
<protein>
    <submittedName>
        <fullName evidence="2">Uncharacterized protein</fullName>
    </submittedName>
</protein>
<name>A0A3S4CWY6_9RHOB</name>
<dbReference type="RefSeq" id="WP_126153263.1">
    <property type="nucleotide sequence ID" value="NZ_UZWE01000021.1"/>
</dbReference>
<feature type="compositionally biased region" description="Acidic residues" evidence="1">
    <location>
        <begin position="41"/>
        <end position="54"/>
    </location>
</feature>
<proteinExistence type="predicted"/>
<feature type="compositionally biased region" description="Basic residues" evidence="1">
    <location>
        <begin position="60"/>
        <end position="73"/>
    </location>
</feature>
<feature type="region of interest" description="Disordered" evidence="1">
    <location>
        <begin position="38"/>
        <end position="73"/>
    </location>
</feature>